<organism evidence="3">
    <name type="scientific">Caldiarchaeum subterraneum</name>
    <dbReference type="NCBI Taxonomy" id="311458"/>
    <lineage>
        <taxon>Archaea</taxon>
        <taxon>Nitrososphaerota</taxon>
        <taxon>Candidatus Caldarchaeales</taxon>
        <taxon>Candidatus Caldarchaeaceae</taxon>
        <taxon>Candidatus Caldarchaeum</taxon>
    </lineage>
</organism>
<dbReference type="CDD" id="cd02000">
    <property type="entry name" value="TPP_E1_PDC_ADC_BCADC"/>
    <property type="match status" value="1"/>
</dbReference>
<evidence type="ECO:0000313" key="3">
    <source>
        <dbReference type="EMBL" id="HHR40824.1"/>
    </source>
</evidence>
<dbReference type="InterPro" id="IPR050771">
    <property type="entry name" value="Alpha-ketoacid_DH_E1_comp"/>
</dbReference>
<dbReference type="InterPro" id="IPR017596">
    <property type="entry name" value="PdhA/BkdA"/>
</dbReference>
<name>A0A7C5YBR6_CALS0</name>
<accession>A0A7C5YBR6</accession>
<keyword evidence="3" id="KW-0670">Pyruvate</keyword>
<evidence type="ECO:0000259" key="2">
    <source>
        <dbReference type="Pfam" id="PF00676"/>
    </source>
</evidence>
<dbReference type="GO" id="GO:0009083">
    <property type="term" value="P:branched-chain amino acid catabolic process"/>
    <property type="evidence" value="ECO:0007669"/>
    <property type="project" value="TreeGrafter"/>
</dbReference>
<gene>
    <name evidence="3" type="primary">pdhA</name>
    <name evidence="3" type="ORF">ENM42_03240</name>
</gene>
<dbReference type="NCBIfam" id="TIGR03181">
    <property type="entry name" value="PDH_E1_alph_x"/>
    <property type="match status" value="1"/>
</dbReference>
<dbReference type="PANTHER" id="PTHR43380:SF1">
    <property type="entry name" value="2-OXOISOVALERATE DEHYDROGENASE SUBUNIT ALPHA, MITOCHONDRIAL"/>
    <property type="match status" value="1"/>
</dbReference>
<dbReference type="Pfam" id="PF00676">
    <property type="entry name" value="E1_dh"/>
    <property type="match status" value="1"/>
</dbReference>
<dbReference type="GO" id="GO:0016624">
    <property type="term" value="F:oxidoreductase activity, acting on the aldehyde or oxo group of donors, disulfide as acceptor"/>
    <property type="evidence" value="ECO:0007669"/>
    <property type="project" value="InterPro"/>
</dbReference>
<evidence type="ECO:0000256" key="1">
    <source>
        <dbReference type="ARBA" id="ARBA00023002"/>
    </source>
</evidence>
<dbReference type="PANTHER" id="PTHR43380">
    <property type="entry name" value="2-OXOISOVALERATE DEHYDROGENASE SUBUNIT ALPHA, MITOCHONDRIAL"/>
    <property type="match status" value="1"/>
</dbReference>
<proteinExistence type="predicted"/>
<dbReference type="SUPFAM" id="SSF52518">
    <property type="entry name" value="Thiamin diphosphate-binding fold (THDP-binding)"/>
    <property type="match status" value="1"/>
</dbReference>
<dbReference type="InterPro" id="IPR001017">
    <property type="entry name" value="DH_E1"/>
</dbReference>
<dbReference type="EMBL" id="DRXS01000180">
    <property type="protein sequence ID" value="HHR40824.1"/>
    <property type="molecule type" value="Genomic_DNA"/>
</dbReference>
<dbReference type="Gene3D" id="3.40.50.970">
    <property type="match status" value="1"/>
</dbReference>
<sequence>MFRMISEDGTLSDRLTIEPSVLKEIYRDMVMSRVLDAWLLKLQRMGKIGIHAPSEGQEAVGVGTAYALEKGDWIFPLYRELPVFVARKIPLREIVNRHMANSEDPLKGSDFAVYGNIRHRVVAAPVSVGLNISVAVGFALAFKHRGEKNVVVNYFGDGATSKGEFHEALNFAGVFKAPVVFICSNNHYAISTPFSRQTASKTIAEKAVAYGFEGVRVDGNDVLACYHATRKALEKARNGGGPTLIEAVTYRLGPHTTADDPSRYRDETEVRTWREKDPIRRLKKFLMSVGLLTEEMDQRLWESCQFDVQKTVEECEKVPTLNPTIILENVYKKNPWHLVEEHNDLLEQLEK</sequence>
<comment type="caution">
    <text evidence="3">The sequence shown here is derived from an EMBL/GenBank/DDBJ whole genome shotgun (WGS) entry which is preliminary data.</text>
</comment>
<dbReference type="GO" id="GO:0044272">
    <property type="term" value="P:sulfur compound biosynthetic process"/>
    <property type="evidence" value="ECO:0007669"/>
    <property type="project" value="UniProtKB-ARBA"/>
</dbReference>
<reference evidence="3" key="1">
    <citation type="journal article" date="2020" name="mSystems">
        <title>Genome- and Community-Level Interaction Insights into Carbon Utilization and Element Cycling Functions of Hydrothermarchaeota in Hydrothermal Sediment.</title>
        <authorList>
            <person name="Zhou Z."/>
            <person name="Liu Y."/>
            <person name="Xu W."/>
            <person name="Pan J."/>
            <person name="Luo Z.H."/>
            <person name="Li M."/>
        </authorList>
    </citation>
    <scope>NUCLEOTIDE SEQUENCE [LARGE SCALE GENOMIC DNA]</scope>
    <source>
        <strain evidence="3">SpSt-1084</strain>
    </source>
</reference>
<dbReference type="AlphaFoldDB" id="A0A7C5YBR6"/>
<protein>
    <submittedName>
        <fullName evidence="3">Pyruvate dehydrogenase (Acetyl-transferring) E1 component subunit alpha</fullName>
    </submittedName>
</protein>
<feature type="domain" description="Dehydrogenase E1 component" evidence="2">
    <location>
        <begin position="27"/>
        <end position="323"/>
    </location>
</feature>
<dbReference type="InterPro" id="IPR029061">
    <property type="entry name" value="THDP-binding"/>
</dbReference>
<keyword evidence="1" id="KW-0560">Oxidoreductase</keyword>